<dbReference type="PANTHER" id="PTHR38446:SF1">
    <property type="entry name" value="BLL0914 PROTEIN"/>
    <property type="match status" value="1"/>
</dbReference>
<feature type="transmembrane region" description="Helical" evidence="1">
    <location>
        <begin position="6"/>
        <end position="25"/>
    </location>
</feature>
<dbReference type="RefSeq" id="WP_149770995.1">
    <property type="nucleotide sequence ID" value="NZ_VDFQ02000006.1"/>
</dbReference>
<dbReference type="AlphaFoldDB" id="A0A5Q6RP11"/>
<dbReference type="Proteomes" id="UP000307768">
    <property type="component" value="Unassembled WGS sequence"/>
</dbReference>
<organism evidence="2 3">
    <name type="scientific">Mumia zhuanghuii</name>
    <dbReference type="NCBI Taxonomy" id="2585211"/>
    <lineage>
        <taxon>Bacteria</taxon>
        <taxon>Bacillati</taxon>
        <taxon>Actinomycetota</taxon>
        <taxon>Actinomycetes</taxon>
        <taxon>Propionibacteriales</taxon>
        <taxon>Nocardioidaceae</taxon>
        <taxon>Mumia</taxon>
    </lineage>
</organism>
<evidence type="ECO:0000313" key="3">
    <source>
        <dbReference type="Proteomes" id="UP000307768"/>
    </source>
</evidence>
<dbReference type="EMBL" id="VDFQ02000006">
    <property type="protein sequence ID" value="KAA1419772.1"/>
    <property type="molecule type" value="Genomic_DNA"/>
</dbReference>
<feature type="transmembrane region" description="Helical" evidence="1">
    <location>
        <begin position="78"/>
        <end position="98"/>
    </location>
</feature>
<feature type="transmembrane region" description="Helical" evidence="1">
    <location>
        <begin position="105"/>
        <end position="127"/>
    </location>
</feature>
<reference evidence="2 3" key="1">
    <citation type="submission" date="2019-09" db="EMBL/GenBank/DDBJ databases">
        <title>Mumia zhuanghuii sp. nov. isolated from the intestinal contents of plateau pika (Ochotona curzoniae) in the Qinghai-Tibet plateau of China.</title>
        <authorList>
            <person name="Tian Z."/>
        </authorList>
    </citation>
    <scope>NUCLEOTIDE SEQUENCE [LARGE SCALE GENOMIC DNA]</scope>
    <source>
        <strain evidence="3">350</strain>
    </source>
</reference>
<gene>
    <name evidence="2" type="ORF">FE697_017845</name>
</gene>
<comment type="caution">
    <text evidence="2">The sequence shown here is derived from an EMBL/GenBank/DDBJ whole genome shotgun (WGS) entry which is preliminary data.</text>
</comment>
<keyword evidence="1" id="KW-0472">Membrane</keyword>
<keyword evidence="1" id="KW-1133">Transmembrane helix</keyword>
<evidence type="ECO:0000313" key="2">
    <source>
        <dbReference type="EMBL" id="KAA1419772.1"/>
    </source>
</evidence>
<dbReference type="PANTHER" id="PTHR38446">
    <property type="entry name" value="BLL0914 PROTEIN"/>
    <property type="match status" value="1"/>
</dbReference>
<sequence>MTVLAAVFAALAAVLHVWIFVMESLRWEHPSTRRTFQMTADEAAATREMAYNQGFYNLFLAVVTVVGLVLLATDQTDAGRALVFAGCGSMLAAAVVLVARSPERLRAAVAQGTMPLLAVGLLALSIAV</sequence>
<dbReference type="InterPro" id="IPR009732">
    <property type="entry name" value="DUF1304"/>
</dbReference>
<protein>
    <submittedName>
        <fullName evidence="2">DUF1304 domain-containing protein</fullName>
    </submittedName>
</protein>
<evidence type="ECO:0000256" key="1">
    <source>
        <dbReference type="SAM" id="Phobius"/>
    </source>
</evidence>
<accession>A0A5Q6RP11</accession>
<dbReference type="Pfam" id="PF06993">
    <property type="entry name" value="DUF1304"/>
    <property type="match status" value="1"/>
</dbReference>
<feature type="transmembrane region" description="Helical" evidence="1">
    <location>
        <begin position="55"/>
        <end position="72"/>
    </location>
</feature>
<dbReference type="OrthoDB" id="9803832at2"/>
<keyword evidence="1" id="KW-0812">Transmembrane</keyword>
<proteinExistence type="predicted"/>
<name>A0A5Q6RP11_9ACTN</name>